<evidence type="ECO:0000256" key="4">
    <source>
        <dbReference type="ARBA" id="ARBA00023125"/>
    </source>
</evidence>
<accession>A0AAD5P6I7</accession>
<keyword evidence="2" id="KW-0677">Repeat</keyword>
<feature type="region of interest" description="Disordered" evidence="7">
    <location>
        <begin position="371"/>
        <end position="403"/>
    </location>
</feature>
<comment type="caution">
    <text evidence="10">The sequence shown here is derived from an EMBL/GenBank/DDBJ whole genome shotgun (WGS) entry which is preliminary data.</text>
</comment>
<keyword evidence="5" id="KW-0804">Transcription</keyword>
<dbReference type="FunFam" id="1.10.10.60:FF:000060">
    <property type="entry name" value="MYB transcription factor"/>
    <property type="match status" value="1"/>
</dbReference>
<evidence type="ECO:0000256" key="7">
    <source>
        <dbReference type="SAM" id="MobiDB-lite"/>
    </source>
</evidence>
<dbReference type="PROSITE" id="PS50090">
    <property type="entry name" value="MYB_LIKE"/>
    <property type="match status" value="2"/>
</dbReference>
<dbReference type="Pfam" id="PF13921">
    <property type="entry name" value="Myb_DNA-bind_6"/>
    <property type="match status" value="1"/>
</dbReference>
<evidence type="ECO:0000256" key="5">
    <source>
        <dbReference type="ARBA" id="ARBA00023163"/>
    </source>
</evidence>
<dbReference type="SUPFAM" id="SSF46689">
    <property type="entry name" value="Homeodomain-like"/>
    <property type="match status" value="1"/>
</dbReference>
<dbReference type="GO" id="GO:0000981">
    <property type="term" value="F:DNA-binding transcription factor activity, RNA polymerase II-specific"/>
    <property type="evidence" value="ECO:0007669"/>
    <property type="project" value="TreeGrafter"/>
</dbReference>
<dbReference type="InterPro" id="IPR009057">
    <property type="entry name" value="Homeodomain-like_sf"/>
</dbReference>
<dbReference type="Pfam" id="PF14223">
    <property type="entry name" value="Retrotran_gag_2"/>
    <property type="match status" value="1"/>
</dbReference>
<dbReference type="EMBL" id="JAJSOW010000001">
    <property type="protein sequence ID" value="KAI9201387.1"/>
    <property type="molecule type" value="Genomic_DNA"/>
</dbReference>
<sequence length="742" mass="84155">MASNRGFVNLSQPLIPIFKGELYEFLSIKMKTLFKSQEIWDLVENGYADPDEDPARFKENKRKDSKALFYGQQAIHDTVFSRIAAATTSKETWNLLKNEYQGSSKLKGDYCKLAVGSKSNVVALGTIMPTDGPDAMVHGIPLNGNVRVTIDVAIKGSTLLPIPVQDELITISQAIGSYVALSREFIIISFDEGSSKKVSINKMSKQLVAQPEVSSVLKQSVPQPNQVNSSHNQFQDYVNNLYTYAVKTMLPNVLIEIPFEENVFGHNYTACLFQDDLMRFCSMKIISIQCITFYMSAFRMFAVHLGKAVRNAPYFKSLKCPQQLAGSLDCGYYIMKYMRDVIFDTYKSIPMKMAEKKKYNQADINIVRNEWQPQPRHQHQGKMEDSGAGSSDDATKSCPRGHWRPAEDEKLRQLVEQYGAQNWNSIAEKLQGRSGKSCRLRWFNQLDPRINRRPFTEEEEERLLAAHRIHGNKWALIARLFPGRTDNAVKNHWHVIMARKQREQSKIGGKRSYQDTTSTLTNSCTTTSHDHNFHARKLLRSSQDVFTSKIGFENGRIFEFRNPNITDRSTFALTPPSSSSLSWNFGPQMATVSNNNLLSSVDLSRRSEVPRDYFNSNSNYFTHQEGSKASDHHQPLHRYGPNSSIYGSYPRNPNALGLANYRKVISSPFGLQGGDNHNERNEMMKKDLVKFSDNSPANYSSMSMSMRLNTSMTQQGQGDHHHESIKQEDVPFIDFLGVGIPS</sequence>
<dbReference type="Gene3D" id="1.10.418.20">
    <property type="match status" value="1"/>
</dbReference>
<evidence type="ECO:0000256" key="3">
    <source>
        <dbReference type="ARBA" id="ARBA00023015"/>
    </source>
</evidence>
<feature type="region of interest" description="Disordered" evidence="7">
    <location>
        <begin position="624"/>
        <end position="645"/>
    </location>
</feature>
<dbReference type="FunFam" id="1.10.10.60:FF:000356">
    <property type="entry name" value="MYB transcription factor"/>
    <property type="match status" value="1"/>
</dbReference>
<dbReference type="PROSITE" id="PS51294">
    <property type="entry name" value="HTH_MYB"/>
    <property type="match status" value="2"/>
</dbReference>
<dbReference type="InterPro" id="IPR017930">
    <property type="entry name" value="Myb_dom"/>
</dbReference>
<dbReference type="InterPro" id="IPR001005">
    <property type="entry name" value="SANT/Myb"/>
</dbReference>
<feature type="region of interest" description="Disordered" evidence="7">
    <location>
        <begin position="500"/>
        <end position="525"/>
    </location>
</feature>
<keyword evidence="11" id="KW-1185">Reference proteome</keyword>
<keyword evidence="3" id="KW-0805">Transcription regulation</keyword>
<evidence type="ECO:0000259" key="8">
    <source>
        <dbReference type="PROSITE" id="PS50090"/>
    </source>
</evidence>
<reference evidence="10" key="1">
    <citation type="journal article" date="2022" name="Plant J.">
        <title>Strategies of tolerance reflected in two North American maple genomes.</title>
        <authorList>
            <person name="McEvoy S.L."/>
            <person name="Sezen U.U."/>
            <person name="Trouern-Trend A."/>
            <person name="McMahon S.M."/>
            <person name="Schaberg P.G."/>
            <person name="Yang J."/>
            <person name="Wegrzyn J.L."/>
            <person name="Swenson N.G."/>
        </authorList>
    </citation>
    <scope>NUCLEOTIDE SEQUENCE</scope>
    <source>
        <strain evidence="10">91603</strain>
    </source>
</reference>
<gene>
    <name evidence="10" type="ORF">LWI28_022677</name>
</gene>
<dbReference type="PANTHER" id="PTHR45614">
    <property type="entry name" value="MYB PROTEIN-RELATED"/>
    <property type="match status" value="1"/>
</dbReference>
<dbReference type="Gene3D" id="1.10.10.60">
    <property type="entry name" value="Homeodomain-like"/>
    <property type="match status" value="2"/>
</dbReference>
<dbReference type="Pfam" id="PF26133">
    <property type="entry name" value="DUF8039"/>
    <property type="match status" value="1"/>
</dbReference>
<dbReference type="InterPro" id="IPR050560">
    <property type="entry name" value="MYB_TF"/>
</dbReference>
<dbReference type="SMART" id="SM00717">
    <property type="entry name" value="SANT"/>
    <property type="match status" value="2"/>
</dbReference>
<evidence type="ECO:0000256" key="1">
    <source>
        <dbReference type="ARBA" id="ARBA00004123"/>
    </source>
</evidence>
<comment type="subcellular location">
    <subcellularLocation>
        <location evidence="1">Nucleus</location>
    </subcellularLocation>
</comment>
<feature type="domain" description="HTH myb-type" evidence="9">
    <location>
        <begin position="447"/>
        <end position="501"/>
    </location>
</feature>
<evidence type="ECO:0000256" key="2">
    <source>
        <dbReference type="ARBA" id="ARBA00022737"/>
    </source>
</evidence>
<dbReference type="AlphaFoldDB" id="A0AAD5P6I7"/>
<feature type="domain" description="HTH myb-type" evidence="9">
    <location>
        <begin position="395"/>
        <end position="446"/>
    </location>
</feature>
<keyword evidence="4" id="KW-0238">DNA-binding</keyword>
<dbReference type="InterPro" id="IPR058352">
    <property type="entry name" value="DUF8039"/>
</dbReference>
<dbReference type="Proteomes" id="UP001064489">
    <property type="component" value="Chromosome 9"/>
</dbReference>
<name>A0AAD5P6I7_ACENE</name>
<keyword evidence="6" id="KW-0539">Nucleus</keyword>
<evidence type="ECO:0000313" key="11">
    <source>
        <dbReference type="Proteomes" id="UP001064489"/>
    </source>
</evidence>
<feature type="compositionally biased region" description="Basic and acidic residues" evidence="7">
    <location>
        <begin position="625"/>
        <end position="634"/>
    </location>
</feature>
<proteinExistence type="predicted"/>
<dbReference type="CDD" id="cd00167">
    <property type="entry name" value="SANT"/>
    <property type="match status" value="2"/>
</dbReference>
<feature type="compositionally biased region" description="Low complexity" evidence="7">
    <location>
        <begin position="516"/>
        <end position="525"/>
    </location>
</feature>
<evidence type="ECO:0000256" key="6">
    <source>
        <dbReference type="ARBA" id="ARBA00023242"/>
    </source>
</evidence>
<evidence type="ECO:0000259" key="9">
    <source>
        <dbReference type="PROSITE" id="PS51294"/>
    </source>
</evidence>
<dbReference type="GO" id="GO:0000978">
    <property type="term" value="F:RNA polymerase II cis-regulatory region sequence-specific DNA binding"/>
    <property type="evidence" value="ECO:0007669"/>
    <property type="project" value="TreeGrafter"/>
</dbReference>
<reference evidence="10" key="2">
    <citation type="submission" date="2023-02" db="EMBL/GenBank/DDBJ databases">
        <authorList>
            <person name="Swenson N.G."/>
            <person name="Wegrzyn J.L."/>
            <person name="Mcevoy S.L."/>
        </authorList>
    </citation>
    <scope>NUCLEOTIDE SEQUENCE</scope>
    <source>
        <strain evidence="10">91603</strain>
        <tissue evidence="10">Leaf</tissue>
    </source>
</reference>
<feature type="domain" description="Myb-like" evidence="8">
    <location>
        <begin position="400"/>
        <end position="446"/>
    </location>
</feature>
<evidence type="ECO:0000313" key="10">
    <source>
        <dbReference type="EMBL" id="KAI9201387.1"/>
    </source>
</evidence>
<protein>
    <submittedName>
        <fullName evidence="10">Uncharacterized protein</fullName>
    </submittedName>
</protein>
<dbReference type="GO" id="GO:0005634">
    <property type="term" value="C:nucleus"/>
    <property type="evidence" value="ECO:0007669"/>
    <property type="project" value="UniProtKB-SubCell"/>
</dbReference>
<feature type="domain" description="Myb-like" evidence="8">
    <location>
        <begin position="447"/>
        <end position="497"/>
    </location>
</feature>
<organism evidence="10 11">
    <name type="scientific">Acer negundo</name>
    <name type="common">Box elder</name>
    <dbReference type="NCBI Taxonomy" id="4023"/>
    <lineage>
        <taxon>Eukaryota</taxon>
        <taxon>Viridiplantae</taxon>
        <taxon>Streptophyta</taxon>
        <taxon>Embryophyta</taxon>
        <taxon>Tracheophyta</taxon>
        <taxon>Spermatophyta</taxon>
        <taxon>Magnoliopsida</taxon>
        <taxon>eudicotyledons</taxon>
        <taxon>Gunneridae</taxon>
        <taxon>Pentapetalae</taxon>
        <taxon>rosids</taxon>
        <taxon>malvids</taxon>
        <taxon>Sapindales</taxon>
        <taxon>Sapindaceae</taxon>
        <taxon>Hippocastanoideae</taxon>
        <taxon>Acereae</taxon>
        <taxon>Acer</taxon>
    </lineage>
</organism>
<dbReference type="PANTHER" id="PTHR45614:SF221">
    <property type="entry name" value="MYB DOMAIN PROTEIN 110"/>
    <property type="match status" value="1"/>
</dbReference>